<gene>
    <name evidence="3" type="ORF">CKO21_00055</name>
</gene>
<organism evidence="3 4">
    <name type="scientific">Rhodovibrio salinarum</name>
    <dbReference type="NCBI Taxonomy" id="1087"/>
    <lineage>
        <taxon>Bacteria</taxon>
        <taxon>Pseudomonadati</taxon>
        <taxon>Pseudomonadota</taxon>
        <taxon>Alphaproteobacteria</taxon>
        <taxon>Rhodospirillales</taxon>
        <taxon>Rhodovibrionaceae</taxon>
        <taxon>Rhodovibrio</taxon>
    </lineage>
</organism>
<feature type="transmembrane region" description="Helical" evidence="1">
    <location>
        <begin position="121"/>
        <end position="141"/>
    </location>
</feature>
<protein>
    <recommendedName>
        <fullName evidence="2">DUF1468 domain-containing protein</fullName>
    </recommendedName>
</protein>
<sequence>MRIPINTDLATAVIGFTFAGVLWFGTSLPGRLSLIFPQAVLIIMCVLCTGLVIKGVAKPAEREVVIEGNPKRLFAMIAVLLIWWFGIRILGFIVATSIVFVSVTSYLAYAHGSLTRKMFATSLPIIAALITIFYLAFTYILNVDLPEGMFI</sequence>
<dbReference type="Proteomes" id="UP000778970">
    <property type="component" value="Unassembled WGS sequence"/>
</dbReference>
<dbReference type="EMBL" id="NRRE01000003">
    <property type="protein sequence ID" value="MBK1695641.1"/>
    <property type="molecule type" value="Genomic_DNA"/>
</dbReference>
<keyword evidence="1" id="KW-0812">Transmembrane</keyword>
<dbReference type="Pfam" id="PF07331">
    <property type="entry name" value="TctB"/>
    <property type="match status" value="1"/>
</dbReference>
<name>A0A934QE12_9PROT</name>
<evidence type="ECO:0000256" key="1">
    <source>
        <dbReference type="SAM" id="Phobius"/>
    </source>
</evidence>
<feature type="transmembrane region" description="Helical" evidence="1">
    <location>
        <begin position="73"/>
        <end position="101"/>
    </location>
</feature>
<evidence type="ECO:0000313" key="3">
    <source>
        <dbReference type="EMBL" id="MBK1695641.1"/>
    </source>
</evidence>
<dbReference type="RefSeq" id="WP_027289862.1">
    <property type="nucleotide sequence ID" value="NZ_NRRE01000003.1"/>
</dbReference>
<proteinExistence type="predicted"/>
<evidence type="ECO:0000259" key="2">
    <source>
        <dbReference type="Pfam" id="PF07331"/>
    </source>
</evidence>
<dbReference type="AlphaFoldDB" id="A0A934QE12"/>
<feature type="transmembrane region" description="Helical" evidence="1">
    <location>
        <begin position="32"/>
        <end position="53"/>
    </location>
</feature>
<reference evidence="3" key="2">
    <citation type="journal article" date="2020" name="Microorganisms">
        <title>Osmotic Adaptation and Compatible Solute Biosynthesis of Phototrophic Bacteria as Revealed from Genome Analyses.</title>
        <authorList>
            <person name="Imhoff J.F."/>
            <person name="Rahn T."/>
            <person name="Kunzel S."/>
            <person name="Keller A."/>
            <person name="Neulinger S.C."/>
        </authorList>
    </citation>
    <scope>NUCLEOTIDE SEQUENCE</scope>
    <source>
        <strain evidence="3">DSM 9154</strain>
    </source>
</reference>
<reference evidence="3" key="1">
    <citation type="submission" date="2017-08" db="EMBL/GenBank/DDBJ databases">
        <authorList>
            <person name="Imhoff J.F."/>
            <person name="Rahn T."/>
            <person name="Kuenzel S."/>
            <person name="Neulinger S.C."/>
        </authorList>
    </citation>
    <scope>NUCLEOTIDE SEQUENCE</scope>
    <source>
        <strain evidence="3">DSM 9154</strain>
    </source>
</reference>
<comment type="caution">
    <text evidence="3">The sequence shown here is derived from an EMBL/GenBank/DDBJ whole genome shotgun (WGS) entry which is preliminary data.</text>
</comment>
<keyword evidence="1" id="KW-1133">Transmembrane helix</keyword>
<feature type="domain" description="DUF1468" evidence="2">
    <location>
        <begin position="17"/>
        <end position="146"/>
    </location>
</feature>
<dbReference type="InterPro" id="IPR009936">
    <property type="entry name" value="DUF1468"/>
</dbReference>
<evidence type="ECO:0000313" key="4">
    <source>
        <dbReference type="Proteomes" id="UP000778970"/>
    </source>
</evidence>
<keyword evidence="1" id="KW-0472">Membrane</keyword>
<accession>A0A934QE12</accession>
<feature type="transmembrane region" description="Helical" evidence="1">
    <location>
        <begin position="7"/>
        <end position="26"/>
    </location>
</feature>
<keyword evidence="4" id="KW-1185">Reference proteome</keyword>